<evidence type="ECO:0000256" key="3">
    <source>
        <dbReference type="ARBA" id="ARBA00012744"/>
    </source>
</evidence>
<dbReference type="GO" id="GO:0005975">
    <property type="term" value="P:carbohydrate metabolic process"/>
    <property type="evidence" value="ECO:0007669"/>
    <property type="project" value="InterPro"/>
</dbReference>
<dbReference type="OrthoDB" id="47059at2759"/>
<dbReference type="EC" id="3.2.1.21" evidence="3"/>
<keyword evidence="5" id="KW-0326">Glycosidase</keyword>
<name>A0A225X480_9STRA</name>
<proteinExistence type="inferred from homology"/>
<evidence type="ECO:0000256" key="2">
    <source>
        <dbReference type="ARBA" id="ARBA00005336"/>
    </source>
</evidence>
<evidence type="ECO:0000259" key="6">
    <source>
        <dbReference type="Pfam" id="PF00933"/>
    </source>
</evidence>
<dbReference type="InterPro" id="IPR001764">
    <property type="entry name" value="Glyco_hydro_3_N"/>
</dbReference>
<keyword evidence="9" id="KW-1185">Reference proteome</keyword>
<comment type="catalytic activity">
    <reaction evidence="1">
        <text>Hydrolysis of terminal, non-reducing beta-D-glucosyl residues with release of beta-D-glucose.</text>
        <dbReference type="EC" id="3.2.1.21"/>
    </reaction>
</comment>
<dbReference type="Pfam" id="PF01915">
    <property type="entry name" value="Glyco_hydro_3_C"/>
    <property type="match status" value="1"/>
</dbReference>
<accession>A0A225X480</accession>
<sequence>MKHWIAYSLTPSDLDTEGVTISDVDLLNTYFSPYKAAVDADLLTGMYSYISVNGVPVIENTKLMTTLLGDDLKFHGLMVSDFGEINHLVSFHRTTRSTDETTKFSLERASVDMSMVGSGLSFTNGTNKLIDEKPEVIDRLKESPYEEKTGDLDDLTLPAGQIEYVKELASIETKAVADIIYGDVNPSGRLPITYVKETGNIVIPYRHRVSTKCATGNYCEPQWIFGHGLSYTNFTYSNLTQYGKRDVQFRLSECITNAGNSAGMETVMLFLTQPYRSIAVPEVKQLKKFSKISLEIGQGLKMVAEDADYVVAIKPETDCDENNETATLNPLCATFTISTLKMVAEDADYVWLSSPRRNETATLNPLCATFTISTGEHPFGSLIAE</sequence>
<dbReference type="Gene3D" id="3.20.20.300">
    <property type="entry name" value="Glycoside hydrolase, family 3, N-terminal domain"/>
    <property type="match status" value="1"/>
</dbReference>
<evidence type="ECO:0000256" key="4">
    <source>
        <dbReference type="ARBA" id="ARBA00022801"/>
    </source>
</evidence>
<dbReference type="InterPro" id="IPR036881">
    <property type="entry name" value="Glyco_hydro_3_C_sf"/>
</dbReference>
<comment type="caution">
    <text evidence="8">The sequence shown here is derived from an EMBL/GenBank/DDBJ whole genome shotgun (WGS) entry which is preliminary data.</text>
</comment>
<dbReference type="AlphaFoldDB" id="A0A225X480"/>
<dbReference type="PANTHER" id="PTHR42715:SF10">
    <property type="entry name" value="BETA-GLUCOSIDASE"/>
    <property type="match status" value="1"/>
</dbReference>
<dbReference type="STRING" id="4795.A0A225X480"/>
<dbReference type="SUPFAM" id="SSF51445">
    <property type="entry name" value="(Trans)glycosidases"/>
    <property type="match status" value="1"/>
</dbReference>
<evidence type="ECO:0000313" key="8">
    <source>
        <dbReference type="EMBL" id="OWZ24040.1"/>
    </source>
</evidence>
<reference evidence="9" key="1">
    <citation type="submission" date="2017-03" db="EMBL/GenBank/DDBJ databases">
        <title>Phytopthora megakarya and P. palmivora, two closely related causual agents of cacao black pod achieved similar genome size and gene model numbers by different mechanisms.</title>
        <authorList>
            <person name="Ali S."/>
            <person name="Shao J."/>
            <person name="Larry D.J."/>
            <person name="Kronmiller B."/>
            <person name="Shen D."/>
            <person name="Strem M.D."/>
            <person name="Melnick R.L."/>
            <person name="Guiltinan M.J."/>
            <person name="Tyler B.M."/>
            <person name="Meinhardt L.W."/>
            <person name="Bailey B.A."/>
        </authorList>
    </citation>
    <scope>NUCLEOTIDE SEQUENCE [LARGE SCALE GENOMIC DNA]</scope>
    <source>
        <strain evidence="9">zdho120</strain>
    </source>
</reference>
<evidence type="ECO:0000256" key="1">
    <source>
        <dbReference type="ARBA" id="ARBA00000448"/>
    </source>
</evidence>
<dbReference type="InterPro" id="IPR050288">
    <property type="entry name" value="Cellulose_deg_GH3"/>
</dbReference>
<dbReference type="InterPro" id="IPR017853">
    <property type="entry name" value="GH"/>
</dbReference>
<organism evidence="8 9">
    <name type="scientific">Phytophthora megakarya</name>
    <dbReference type="NCBI Taxonomy" id="4795"/>
    <lineage>
        <taxon>Eukaryota</taxon>
        <taxon>Sar</taxon>
        <taxon>Stramenopiles</taxon>
        <taxon>Oomycota</taxon>
        <taxon>Peronosporomycetes</taxon>
        <taxon>Peronosporales</taxon>
        <taxon>Peronosporaceae</taxon>
        <taxon>Phytophthora</taxon>
    </lineage>
</organism>
<dbReference type="EMBL" id="NBNE01000031">
    <property type="protein sequence ID" value="OWZ24040.1"/>
    <property type="molecule type" value="Genomic_DNA"/>
</dbReference>
<comment type="similarity">
    <text evidence="2">Belongs to the glycosyl hydrolase 3 family.</text>
</comment>
<feature type="domain" description="Glycoside hydrolase family 3 C-terminal" evidence="7">
    <location>
        <begin position="173"/>
        <end position="231"/>
    </location>
</feature>
<keyword evidence="4 8" id="KW-0378">Hydrolase</keyword>
<dbReference type="SUPFAM" id="SSF52279">
    <property type="entry name" value="Beta-D-glucan exohydrolase, C-terminal domain"/>
    <property type="match status" value="1"/>
</dbReference>
<dbReference type="InterPro" id="IPR036962">
    <property type="entry name" value="Glyco_hydro_3_N_sf"/>
</dbReference>
<protein>
    <recommendedName>
        <fullName evidence="3">beta-glucosidase</fullName>
        <ecNumber evidence="3">3.2.1.21</ecNumber>
    </recommendedName>
</protein>
<dbReference type="Gene3D" id="3.40.50.1700">
    <property type="entry name" value="Glycoside hydrolase family 3 C-terminal domain"/>
    <property type="match status" value="1"/>
</dbReference>
<dbReference type="InterPro" id="IPR002772">
    <property type="entry name" value="Glyco_hydro_3_C"/>
</dbReference>
<evidence type="ECO:0000259" key="7">
    <source>
        <dbReference type="Pfam" id="PF01915"/>
    </source>
</evidence>
<evidence type="ECO:0000313" key="9">
    <source>
        <dbReference type="Proteomes" id="UP000198211"/>
    </source>
</evidence>
<dbReference type="GO" id="GO:0008422">
    <property type="term" value="F:beta-glucosidase activity"/>
    <property type="evidence" value="ECO:0007669"/>
    <property type="project" value="UniProtKB-EC"/>
</dbReference>
<dbReference type="Gene3D" id="2.60.40.10">
    <property type="entry name" value="Immunoglobulins"/>
    <property type="match status" value="1"/>
</dbReference>
<dbReference type="Proteomes" id="UP000198211">
    <property type="component" value="Unassembled WGS sequence"/>
</dbReference>
<feature type="domain" description="Glycoside hydrolase family 3 N-terminal" evidence="6">
    <location>
        <begin position="1"/>
        <end position="120"/>
    </location>
</feature>
<dbReference type="InterPro" id="IPR013783">
    <property type="entry name" value="Ig-like_fold"/>
</dbReference>
<evidence type="ECO:0000256" key="5">
    <source>
        <dbReference type="ARBA" id="ARBA00023295"/>
    </source>
</evidence>
<dbReference type="PANTHER" id="PTHR42715">
    <property type="entry name" value="BETA-GLUCOSIDASE"/>
    <property type="match status" value="1"/>
</dbReference>
<gene>
    <name evidence="8" type="ORF">PHMEG_000975</name>
</gene>
<dbReference type="Pfam" id="PF00933">
    <property type="entry name" value="Glyco_hydro_3"/>
    <property type="match status" value="1"/>
</dbReference>